<dbReference type="GO" id="GO:0005737">
    <property type="term" value="C:cytoplasm"/>
    <property type="evidence" value="ECO:0007669"/>
    <property type="project" value="TreeGrafter"/>
</dbReference>
<dbReference type="InterPro" id="IPR052818">
    <property type="entry name" value="NEDD1_Spindle_Assembly"/>
</dbReference>
<feature type="compositionally biased region" description="Low complexity" evidence="2">
    <location>
        <begin position="570"/>
        <end position="586"/>
    </location>
</feature>
<keyword evidence="1" id="KW-0175">Coiled coil</keyword>
<evidence type="ECO:0000313" key="3">
    <source>
        <dbReference type="EMBL" id="ORY89708.1"/>
    </source>
</evidence>
<feature type="compositionally biased region" description="Polar residues" evidence="2">
    <location>
        <begin position="320"/>
        <end position="330"/>
    </location>
</feature>
<name>A0A1Y2FZR9_9BASI</name>
<dbReference type="SMART" id="SM00320">
    <property type="entry name" value="WD40"/>
    <property type="match status" value="4"/>
</dbReference>
<dbReference type="GO" id="GO:0000278">
    <property type="term" value="P:mitotic cell cycle"/>
    <property type="evidence" value="ECO:0007669"/>
    <property type="project" value="TreeGrafter"/>
</dbReference>
<dbReference type="InterPro" id="IPR015943">
    <property type="entry name" value="WD40/YVTN_repeat-like_dom_sf"/>
</dbReference>
<dbReference type="InParanoid" id="A0A1Y2FZR9"/>
<gene>
    <name evidence="3" type="ORF">BCR35DRAFT_300138</name>
</gene>
<sequence>MARLSLAGAQGLSLFAYTKQSDPPLILEASTPVASSAVVWHPNGSRFLTISTDGLQVSVWDKSGIKQLYNLKRTDSDSSLPVVTAVFHDGGVALASGSSVHLYSSTGAFVKSLSGHPLGANISCLSANLDDSLLASSAGSSLIIYNRTTNTQNTLHAKAVRAQTYSVLSFAPSRRTFLAAATSTGLVHLFDSSKPSAPLRTISLSSAPLPPAVTNLAFSTFAPLLLVSSATGHLSLVDTEKQKLVVQFELGVAVEKGKMALGTDGRTAAFVGKGVVRLLDIKTRKGCKEVKIEGGGRLGGIAFQPAPSKSRAAGPPSPTKPASSILTESINRMRASQRAASPTKEESAPKSKLLAAPQVLDGIDEVFSPLQFGGARTSQLDLAPQDLPSSKDAFAASIAREARTSTLRNPTLQQSHTPADRLAHSSSVSYASPDLPSYSHSPENVPPITRRSTSSSQTSSRPSSRQSASRPADTASLSGRSSLTSTRAASPALSVANTTSRSSRSSNETIGAVTRGLRLPELEDQGDVREERRRGKEGEREEGVELTPVPVKKGVKAGKEREREKEKRVGFAAPQPAAAPREAGPAPKRPEAPKAVAVGRNAVEPEDPMQEVAVEQRRGQGGGEDLLKAAVREVMEEFQSKTSRDVQNLHLGLIRGTFAQKTEMKALMKQYLGVELQQLREENARLREENARLKRGY</sequence>
<feature type="compositionally biased region" description="Low complexity" evidence="2">
    <location>
        <begin position="450"/>
        <end position="507"/>
    </location>
</feature>
<dbReference type="Proteomes" id="UP000193467">
    <property type="component" value="Unassembled WGS sequence"/>
</dbReference>
<dbReference type="AlphaFoldDB" id="A0A1Y2FZR9"/>
<feature type="coiled-coil region" evidence="1">
    <location>
        <begin position="669"/>
        <end position="696"/>
    </location>
</feature>
<dbReference type="OrthoDB" id="1602884at2759"/>
<dbReference type="Gene3D" id="2.130.10.10">
    <property type="entry name" value="YVTN repeat-like/Quinoprotein amine dehydrogenase"/>
    <property type="match status" value="1"/>
</dbReference>
<accession>A0A1Y2FZR9</accession>
<dbReference type="GO" id="GO:0005814">
    <property type="term" value="C:centriole"/>
    <property type="evidence" value="ECO:0007669"/>
    <property type="project" value="TreeGrafter"/>
</dbReference>
<reference evidence="3 4" key="1">
    <citation type="submission" date="2016-07" db="EMBL/GenBank/DDBJ databases">
        <title>Pervasive Adenine N6-methylation of Active Genes in Fungi.</title>
        <authorList>
            <consortium name="DOE Joint Genome Institute"/>
            <person name="Mondo S.J."/>
            <person name="Dannebaum R.O."/>
            <person name="Kuo R.C."/>
            <person name="Labutti K."/>
            <person name="Haridas S."/>
            <person name="Kuo A."/>
            <person name="Salamov A."/>
            <person name="Ahrendt S.R."/>
            <person name="Lipzen A."/>
            <person name="Sullivan W."/>
            <person name="Andreopoulos W.B."/>
            <person name="Clum A."/>
            <person name="Lindquist E."/>
            <person name="Daum C."/>
            <person name="Ramamoorthy G.K."/>
            <person name="Gryganskyi A."/>
            <person name="Culley D."/>
            <person name="Magnuson J.K."/>
            <person name="James T.Y."/>
            <person name="O'Malley M.A."/>
            <person name="Stajich J.E."/>
            <person name="Spatafora J.W."/>
            <person name="Visel A."/>
            <person name="Grigoriev I.V."/>
        </authorList>
    </citation>
    <scope>NUCLEOTIDE SEQUENCE [LARGE SCALE GENOMIC DNA]</scope>
    <source>
        <strain evidence="3 4">62-1032</strain>
    </source>
</reference>
<evidence type="ECO:0000256" key="1">
    <source>
        <dbReference type="SAM" id="Coils"/>
    </source>
</evidence>
<dbReference type="STRING" id="106004.A0A1Y2FZR9"/>
<dbReference type="InterPro" id="IPR001680">
    <property type="entry name" value="WD40_rpt"/>
</dbReference>
<dbReference type="PANTHER" id="PTHR44414:SF1">
    <property type="entry name" value="PROTEIN NEDD1"/>
    <property type="match status" value="1"/>
</dbReference>
<dbReference type="GO" id="GO:0043015">
    <property type="term" value="F:gamma-tubulin binding"/>
    <property type="evidence" value="ECO:0007669"/>
    <property type="project" value="TreeGrafter"/>
</dbReference>
<dbReference type="InterPro" id="IPR036322">
    <property type="entry name" value="WD40_repeat_dom_sf"/>
</dbReference>
<feature type="compositionally biased region" description="Basic and acidic residues" evidence="2">
    <location>
        <begin position="518"/>
        <end position="543"/>
    </location>
</feature>
<evidence type="ECO:0000313" key="4">
    <source>
        <dbReference type="Proteomes" id="UP000193467"/>
    </source>
</evidence>
<evidence type="ECO:0000256" key="2">
    <source>
        <dbReference type="SAM" id="MobiDB-lite"/>
    </source>
</evidence>
<dbReference type="PANTHER" id="PTHR44414">
    <property type="entry name" value="PROTEIN NEDD1"/>
    <property type="match status" value="1"/>
</dbReference>
<dbReference type="GO" id="GO:0007020">
    <property type="term" value="P:microtubule nucleation"/>
    <property type="evidence" value="ECO:0007669"/>
    <property type="project" value="TreeGrafter"/>
</dbReference>
<proteinExistence type="predicted"/>
<organism evidence="3 4">
    <name type="scientific">Leucosporidium creatinivorum</name>
    <dbReference type="NCBI Taxonomy" id="106004"/>
    <lineage>
        <taxon>Eukaryota</taxon>
        <taxon>Fungi</taxon>
        <taxon>Dikarya</taxon>
        <taxon>Basidiomycota</taxon>
        <taxon>Pucciniomycotina</taxon>
        <taxon>Microbotryomycetes</taxon>
        <taxon>Leucosporidiales</taxon>
        <taxon>Leucosporidium</taxon>
    </lineage>
</organism>
<protein>
    <submittedName>
        <fullName evidence="3">WD40-repeat-containing domain protein</fullName>
    </submittedName>
</protein>
<feature type="compositionally biased region" description="Polar residues" evidence="2">
    <location>
        <begin position="404"/>
        <end position="417"/>
    </location>
</feature>
<feature type="region of interest" description="Disordered" evidence="2">
    <location>
        <begin position="301"/>
        <end position="352"/>
    </location>
</feature>
<dbReference type="SUPFAM" id="SSF50978">
    <property type="entry name" value="WD40 repeat-like"/>
    <property type="match status" value="1"/>
</dbReference>
<comment type="caution">
    <text evidence="3">The sequence shown here is derived from an EMBL/GenBank/DDBJ whole genome shotgun (WGS) entry which is preliminary data.</text>
</comment>
<dbReference type="EMBL" id="MCGR01000005">
    <property type="protein sequence ID" value="ORY89708.1"/>
    <property type="molecule type" value="Genomic_DNA"/>
</dbReference>
<feature type="region of interest" description="Disordered" evidence="2">
    <location>
        <begin position="402"/>
        <end position="623"/>
    </location>
</feature>
<keyword evidence="4" id="KW-1185">Reference proteome</keyword>
<dbReference type="GO" id="GO:0036064">
    <property type="term" value="C:ciliary basal body"/>
    <property type="evidence" value="ECO:0007669"/>
    <property type="project" value="TreeGrafter"/>
</dbReference>
<dbReference type="GO" id="GO:0000922">
    <property type="term" value="C:spindle pole"/>
    <property type="evidence" value="ECO:0007669"/>
    <property type="project" value="TreeGrafter"/>
</dbReference>
<feature type="compositionally biased region" description="Basic and acidic residues" evidence="2">
    <location>
        <begin position="557"/>
        <end position="569"/>
    </location>
</feature>